<evidence type="ECO:0000313" key="8">
    <source>
        <dbReference type="EMBL" id="MCL7050943.1"/>
    </source>
</evidence>
<evidence type="ECO:0000259" key="7">
    <source>
        <dbReference type="PROSITE" id="PS50969"/>
    </source>
</evidence>
<gene>
    <name evidence="8" type="ORF">MKW94_030086</name>
</gene>
<comment type="catalytic activity">
    <reaction evidence="4 6">
        <text>O-phospho-L-seryl-[protein] + H2O = L-seryl-[protein] + phosphate</text>
        <dbReference type="Rhea" id="RHEA:20629"/>
        <dbReference type="Rhea" id="RHEA-COMP:9863"/>
        <dbReference type="Rhea" id="RHEA-COMP:11604"/>
        <dbReference type="ChEBI" id="CHEBI:15377"/>
        <dbReference type="ChEBI" id="CHEBI:29999"/>
        <dbReference type="ChEBI" id="CHEBI:43474"/>
        <dbReference type="ChEBI" id="CHEBI:83421"/>
        <dbReference type="EC" id="3.1.3.16"/>
    </reaction>
</comment>
<dbReference type="Pfam" id="PF03031">
    <property type="entry name" value="NIF"/>
    <property type="match status" value="1"/>
</dbReference>
<dbReference type="PANTHER" id="PTHR23081:SF36">
    <property type="entry name" value="RNA POLYMERASE II SUBUNIT A C-TERMINAL DOMAIN PHOSPHATASE"/>
    <property type="match status" value="1"/>
</dbReference>
<evidence type="ECO:0000256" key="3">
    <source>
        <dbReference type="ARBA" id="ARBA00023242"/>
    </source>
</evidence>
<keyword evidence="9" id="KW-1185">Reference proteome</keyword>
<dbReference type="SUPFAM" id="SSF56784">
    <property type="entry name" value="HAD-like"/>
    <property type="match status" value="1"/>
</dbReference>
<evidence type="ECO:0000256" key="6">
    <source>
        <dbReference type="RuleBase" id="RU366066"/>
    </source>
</evidence>
<dbReference type="CDD" id="cd07521">
    <property type="entry name" value="HAD_FCP1-like"/>
    <property type="match status" value="1"/>
</dbReference>
<dbReference type="SMART" id="SM00577">
    <property type="entry name" value="CPDc"/>
    <property type="match status" value="1"/>
</dbReference>
<dbReference type="Gene3D" id="3.40.50.1000">
    <property type="entry name" value="HAD superfamily/HAD-like"/>
    <property type="match status" value="1"/>
</dbReference>
<dbReference type="InterPro" id="IPR004274">
    <property type="entry name" value="FCP1_dom"/>
</dbReference>
<evidence type="ECO:0000256" key="2">
    <source>
        <dbReference type="ARBA" id="ARBA00022801"/>
    </source>
</evidence>
<organism evidence="8 9">
    <name type="scientific">Papaver nudicaule</name>
    <name type="common">Iceland poppy</name>
    <dbReference type="NCBI Taxonomy" id="74823"/>
    <lineage>
        <taxon>Eukaryota</taxon>
        <taxon>Viridiplantae</taxon>
        <taxon>Streptophyta</taxon>
        <taxon>Embryophyta</taxon>
        <taxon>Tracheophyta</taxon>
        <taxon>Spermatophyta</taxon>
        <taxon>Magnoliopsida</taxon>
        <taxon>Ranunculales</taxon>
        <taxon>Papaveraceae</taxon>
        <taxon>Papaveroideae</taxon>
        <taxon>Papaver</taxon>
    </lineage>
</organism>
<dbReference type="NCBIfam" id="TIGR02250">
    <property type="entry name" value="FCP1_euk"/>
    <property type="match status" value="1"/>
</dbReference>
<dbReference type="AlphaFoldDB" id="A0AA41W0S8"/>
<sequence length="269" mass="31526">MPPIPLMMISNSTEELAYNRKENKRLVELSQMLGNTYRQSFAVRKKLCLVLDLDHTLLHSVRIQDVSVDDQEYLNARVSSMKDMDGNNLYKPIEFYTKLRPHTREFLKKASGMFKLFIYTMGSRDYAQDMARLLDPDGVLFKNNIASRDDYATKNRKHLDVLAGPNKKNTIIVDDSKHVWHENKKNLILIDKYEYFVEEKGSHKLKKDDEQKIVDEDEALQSISEVLQDVHKTVFEFFAVPRSPVELQEYVKSLDVRPILKLSKEKFMY</sequence>
<evidence type="ECO:0000313" key="9">
    <source>
        <dbReference type="Proteomes" id="UP001177140"/>
    </source>
</evidence>
<keyword evidence="3 6" id="KW-0539">Nucleus</keyword>
<dbReference type="InterPro" id="IPR036412">
    <property type="entry name" value="HAD-like_sf"/>
</dbReference>
<protein>
    <recommendedName>
        <fullName evidence="6">RNA polymerase II C-terminal domain phosphatase-like</fullName>
        <ecNumber evidence="6">3.1.3.16</ecNumber>
    </recommendedName>
</protein>
<comment type="subcellular location">
    <subcellularLocation>
        <location evidence="1 6">Nucleus</location>
    </subcellularLocation>
</comment>
<dbReference type="InterPro" id="IPR011947">
    <property type="entry name" value="FCP1_euk"/>
</dbReference>
<comment type="function">
    <text evidence="6">This promotes the activity of RNA polymerase II.</text>
</comment>
<accession>A0AA41W0S8</accession>
<dbReference type="EMBL" id="JAJJMA010333446">
    <property type="protein sequence ID" value="MCL7050943.1"/>
    <property type="molecule type" value="Genomic_DNA"/>
</dbReference>
<keyword evidence="2 6" id="KW-0378">Hydrolase</keyword>
<dbReference type="PANTHER" id="PTHR23081">
    <property type="entry name" value="RNA POLYMERASE II CTD PHOSPHATASE"/>
    <property type="match status" value="1"/>
</dbReference>
<dbReference type="EC" id="3.1.3.16" evidence="6"/>
<dbReference type="InterPro" id="IPR039189">
    <property type="entry name" value="Fcp1"/>
</dbReference>
<feature type="domain" description="FCP1 homology" evidence="7">
    <location>
        <begin position="42"/>
        <end position="220"/>
    </location>
</feature>
<comment type="catalytic activity">
    <reaction evidence="5 6">
        <text>O-phospho-L-threonyl-[protein] + H2O = L-threonyl-[protein] + phosphate</text>
        <dbReference type="Rhea" id="RHEA:47004"/>
        <dbReference type="Rhea" id="RHEA-COMP:11060"/>
        <dbReference type="Rhea" id="RHEA-COMP:11605"/>
        <dbReference type="ChEBI" id="CHEBI:15377"/>
        <dbReference type="ChEBI" id="CHEBI:30013"/>
        <dbReference type="ChEBI" id="CHEBI:43474"/>
        <dbReference type="ChEBI" id="CHEBI:61977"/>
        <dbReference type="EC" id="3.1.3.16"/>
    </reaction>
</comment>
<evidence type="ECO:0000256" key="5">
    <source>
        <dbReference type="ARBA" id="ARBA00048336"/>
    </source>
</evidence>
<dbReference type="InterPro" id="IPR023214">
    <property type="entry name" value="HAD_sf"/>
</dbReference>
<proteinExistence type="predicted"/>
<dbReference type="GO" id="GO:0008420">
    <property type="term" value="F:RNA polymerase II CTD heptapeptide repeat phosphatase activity"/>
    <property type="evidence" value="ECO:0007669"/>
    <property type="project" value="UniProtKB-UniRule"/>
</dbReference>
<dbReference type="PROSITE" id="PS50969">
    <property type="entry name" value="FCP1"/>
    <property type="match status" value="1"/>
</dbReference>
<dbReference type="GO" id="GO:0005634">
    <property type="term" value="C:nucleus"/>
    <property type="evidence" value="ECO:0007669"/>
    <property type="project" value="UniProtKB-SubCell"/>
</dbReference>
<dbReference type="Proteomes" id="UP001177140">
    <property type="component" value="Unassembled WGS sequence"/>
</dbReference>
<evidence type="ECO:0000256" key="4">
    <source>
        <dbReference type="ARBA" id="ARBA00047761"/>
    </source>
</evidence>
<name>A0AA41W0S8_PAPNU</name>
<reference evidence="8" key="1">
    <citation type="submission" date="2022-03" db="EMBL/GenBank/DDBJ databases">
        <title>A functionally conserved STORR gene fusion in Papaver species that diverged 16.8 million years ago.</title>
        <authorList>
            <person name="Catania T."/>
        </authorList>
    </citation>
    <scope>NUCLEOTIDE SEQUENCE</scope>
    <source>
        <strain evidence="8">S-191538</strain>
    </source>
</reference>
<evidence type="ECO:0000256" key="1">
    <source>
        <dbReference type="ARBA" id="ARBA00004123"/>
    </source>
</evidence>
<comment type="caution">
    <text evidence="8">The sequence shown here is derived from an EMBL/GenBank/DDBJ whole genome shotgun (WGS) entry which is preliminary data.</text>
</comment>